<comment type="caution">
    <text evidence="1">The sequence shown here is derived from an EMBL/GenBank/DDBJ whole genome shotgun (WGS) entry which is preliminary data.</text>
</comment>
<name>A0A9P4LR58_9PLEO</name>
<keyword evidence="2" id="KW-1185">Reference proteome</keyword>
<gene>
    <name evidence="1" type="ORF">EK21DRAFT_47038</name>
</gene>
<reference evidence="1" key="1">
    <citation type="journal article" date="2020" name="Stud. Mycol.">
        <title>101 Dothideomycetes genomes: a test case for predicting lifestyles and emergence of pathogens.</title>
        <authorList>
            <person name="Haridas S."/>
            <person name="Albert R."/>
            <person name="Binder M."/>
            <person name="Bloem J."/>
            <person name="Labutti K."/>
            <person name="Salamov A."/>
            <person name="Andreopoulos B."/>
            <person name="Baker S."/>
            <person name="Barry K."/>
            <person name="Bills G."/>
            <person name="Bluhm B."/>
            <person name="Cannon C."/>
            <person name="Castanera R."/>
            <person name="Culley D."/>
            <person name="Daum C."/>
            <person name="Ezra D."/>
            <person name="Gonzalez J."/>
            <person name="Henrissat B."/>
            <person name="Kuo A."/>
            <person name="Liang C."/>
            <person name="Lipzen A."/>
            <person name="Lutzoni F."/>
            <person name="Magnuson J."/>
            <person name="Mondo S."/>
            <person name="Nolan M."/>
            <person name="Ohm R."/>
            <person name="Pangilinan J."/>
            <person name="Park H.-J."/>
            <person name="Ramirez L."/>
            <person name="Alfaro M."/>
            <person name="Sun H."/>
            <person name="Tritt A."/>
            <person name="Yoshinaga Y."/>
            <person name="Zwiers L.-H."/>
            <person name="Turgeon B."/>
            <person name="Goodwin S."/>
            <person name="Spatafora J."/>
            <person name="Crous P."/>
            <person name="Grigoriev I."/>
        </authorList>
    </citation>
    <scope>NUCLEOTIDE SEQUENCE</scope>
    <source>
        <strain evidence="1">CBS 110217</strain>
    </source>
</reference>
<feature type="non-terminal residue" evidence="1">
    <location>
        <position position="1"/>
    </location>
</feature>
<feature type="non-terminal residue" evidence="1">
    <location>
        <position position="175"/>
    </location>
</feature>
<dbReference type="OrthoDB" id="3640311at2759"/>
<organism evidence="1 2">
    <name type="scientific">Setomelanomma holmii</name>
    <dbReference type="NCBI Taxonomy" id="210430"/>
    <lineage>
        <taxon>Eukaryota</taxon>
        <taxon>Fungi</taxon>
        <taxon>Dikarya</taxon>
        <taxon>Ascomycota</taxon>
        <taxon>Pezizomycotina</taxon>
        <taxon>Dothideomycetes</taxon>
        <taxon>Pleosporomycetidae</taxon>
        <taxon>Pleosporales</taxon>
        <taxon>Pleosporineae</taxon>
        <taxon>Phaeosphaeriaceae</taxon>
        <taxon>Setomelanomma</taxon>
    </lineage>
</organism>
<accession>A0A9P4LR58</accession>
<protein>
    <submittedName>
        <fullName evidence="1">Uncharacterized protein</fullName>
    </submittedName>
</protein>
<sequence>TMKLKKPIRETITYPRLTVTDGDDACLNYSTPYEHILACGHLISTALPHRACAPNCWHITNDDENPNYVVHRRNEQEVSTQPFYCNACVETEFEPLIPDRLTAAEAEEDRAQVRAEQAEARGKSTKYRKCYIALKVTSVPCFSDRRSPLRYHPTEDGHPFDLSLPRTGKNMFEDV</sequence>
<dbReference type="Proteomes" id="UP000799777">
    <property type="component" value="Unassembled WGS sequence"/>
</dbReference>
<dbReference type="EMBL" id="ML978163">
    <property type="protein sequence ID" value="KAF2033975.1"/>
    <property type="molecule type" value="Genomic_DNA"/>
</dbReference>
<evidence type="ECO:0000313" key="2">
    <source>
        <dbReference type="Proteomes" id="UP000799777"/>
    </source>
</evidence>
<proteinExistence type="predicted"/>
<dbReference type="AlphaFoldDB" id="A0A9P4LR58"/>
<evidence type="ECO:0000313" key="1">
    <source>
        <dbReference type="EMBL" id="KAF2033975.1"/>
    </source>
</evidence>